<protein>
    <recommendedName>
        <fullName evidence="1">Glycosyl hydrolase family 92 domain-containing protein</fullName>
    </recommendedName>
</protein>
<dbReference type="Proteomes" id="UP001465976">
    <property type="component" value="Unassembled WGS sequence"/>
</dbReference>
<dbReference type="Gene3D" id="3.30.2080.10">
    <property type="entry name" value="GH92 mannosidase domain"/>
    <property type="match status" value="1"/>
</dbReference>
<keyword evidence="3" id="KW-1185">Reference proteome</keyword>
<gene>
    <name evidence="2" type="ORF">V5O48_017217</name>
</gene>
<reference evidence="2 3" key="1">
    <citation type="submission" date="2024-02" db="EMBL/GenBank/DDBJ databases">
        <title>A draft genome for the cacao thread blight pathogen Marasmius crinis-equi.</title>
        <authorList>
            <person name="Cohen S.P."/>
            <person name="Baruah I.K."/>
            <person name="Amoako-Attah I."/>
            <person name="Bukari Y."/>
            <person name="Meinhardt L.W."/>
            <person name="Bailey B.A."/>
        </authorList>
    </citation>
    <scope>NUCLEOTIDE SEQUENCE [LARGE SCALE GENOMIC DNA]</scope>
    <source>
        <strain evidence="2 3">GH-76</strain>
    </source>
</reference>
<evidence type="ECO:0000313" key="2">
    <source>
        <dbReference type="EMBL" id="KAL0564818.1"/>
    </source>
</evidence>
<comment type="caution">
    <text evidence="2">The sequence shown here is derived from an EMBL/GenBank/DDBJ whole genome shotgun (WGS) entry which is preliminary data.</text>
</comment>
<evidence type="ECO:0000259" key="1">
    <source>
        <dbReference type="Pfam" id="PF07971"/>
    </source>
</evidence>
<name>A0ABR3EPL4_9AGAR</name>
<dbReference type="EMBL" id="JBAHYK010002566">
    <property type="protein sequence ID" value="KAL0564818.1"/>
    <property type="molecule type" value="Genomic_DNA"/>
</dbReference>
<dbReference type="InterPro" id="IPR012939">
    <property type="entry name" value="Glyco_hydro_92"/>
</dbReference>
<proteinExistence type="predicted"/>
<feature type="domain" description="Glycosyl hydrolase family 92" evidence="1">
    <location>
        <begin position="1"/>
        <end position="92"/>
    </location>
</feature>
<evidence type="ECO:0000313" key="3">
    <source>
        <dbReference type="Proteomes" id="UP001465976"/>
    </source>
</evidence>
<accession>A0ABR3EPL4</accession>
<dbReference type="Pfam" id="PF07971">
    <property type="entry name" value="Glyco_hydro_92"/>
    <property type="match status" value="1"/>
</dbReference>
<sequence length="126" mass="13109">MASYAAFYLAGLYPLPATRQFLLSSPFFREITWFNPVFDSTTTVRSVGFTGEGGDVFVKHVTINGTPSTTRCFLEWDVFLNPNGTVIEIELGGDDSLGCSIGGVGGAGGDGDGLPPSLSTGGCDSG</sequence>
<organism evidence="2 3">
    <name type="scientific">Marasmius crinis-equi</name>
    <dbReference type="NCBI Taxonomy" id="585013"/>
    <lineage>
        <taxon>Eukaryota</taxon>
        <taxon>Fungi</taxon>
        <taxon>Dikarya</taxon>
        <taxon>Basidiomycota</taxon>
        <taxon>Agaricomycotina</taxon>
        <taxon>Agaricomycetes</taxon>
        <taxon>Agaricomycetidae</taxon>
        <taxon>Agaricales</taxon>
        <taxon>Marasmiineae</taxon>
        <taxon>Marasmiaceae</taxon>
        <taxon>Marasmius</taxon>
    </lineage>
</organism>